<evidence type="ECO:0000259" key="2">
    <source>
        <dbReference type="Pfam" id="PF03724"/>
    </source>
</evidence>
<feature type="domain" description="DUF306" evidence="2">
    <location>
        <begin position="58"/>
        <end position="124"/>
    </location>
</feature>
<evidence type="ECO:0000313" key="5">
    <source>
        <dbReference type="Proteomes" id="UP000503505"/>
    </source>
</evidence>
<dbReference type="PANTHER" id="PTHR35535">
    <property type="entry name" value="HEAT SHOCK PROTEIN HSLJ"/>
    <property type="match status" value="1"/>
</dbReference>
<protein>
    <submittedName>
        <fullName evidence="4">DUF4377 domain-containing protein</fullName>
    </submittedName>
</protein>
<feature type="signal peptide" evidence="1">
    <location>
        <begin position="1"/>
        <end position="21"/>
    </location>
</feature>
<dbReference type="EMBL" id="CP044463">
    <property type="protein sequence ID" value="QIC67787.1"/>
    <property type="molecule type" value="Genomic_DNA"/>
</dbReference>
<dbReference type="Gene3D" id="2.40.128.270">
    <property type="match status" value="1"/>
</dbReference>
<feature type="domain" description="DUF4377" evidence="3">
    <location>
        <begin position="171"/>
        <end position="254"/>
    </location>
</feature>
<accession>A0AAE6WX97</accession>
<name>A0AAE6WX97_9GAMM</name>
<dbReference type="InterPro" id="IPR053147">
    <property type="entry name" value="Hsp_HslJ-like"/>
</dbReference>
<dbReference type="InterPro" id="IPR038670">
    <property type="entry name" value="HslJ-like_sf"/>
</dbReference>
<proteinExistence type="predicted"/>
<dbReference type="PROSITE" id="PS51257">
    <property type="entry name" value="PROKAR_LIPOPROTEIN"/>
    <property type="match status" value="1"/>
</dbReference>
<evidence type="ECO:0000313" key="4">
    <source>
        <dbReference type="EMBL" id="QIC67787.1"/>
    </source>
</evidence>
<dbReference type="AlphaFoldDB" id="A0AAE6WX97"/>
<dbReference type="InterPro" id="IPR025485">
    <property type="entry name" value="DUF4377"/>
</dbReference>
<gene>
    <name evidence="4" type="ORF">FSC10_10625</name>
</gene>
<dbReference type="PANTHER" id="PTHR35535:SF1">
    <property type="entry name" value="HEAT SHOCK PROTEIN HSLJ"/>
    <property type="match status" value="1"/>
</dbReference>
<evidence type="ECO:0000256" key="1">
    <source>
        <dbReference type="SAM" id="SignalP"/>
    </source>
</evidence>
<evidence type="ECO:0000259" key="3">
    <source>
        <dbReference type="Pfam" id="PF14302"/>
    </source>
</evidence>
<keyword evidence="1" id="KW-0732">Signal</keyword>
<reference evidence="4 5" key="1">
    <citation type="submission" date="2019-09" db="EMBL/GenBank/DDBJ databases">
        <title>Non-baumannii Acinetobacter spp. carrying blaNDM-1 isolated in China.</title>
        <authorList>
            <person name="Cui C."/>
            <person name="Chen C."/>
            <person name="Sun J."/>
            <person name="Liu Y."/>
        </authorList>
    </citation>
    <scope>NUCLEOTIDE SEQUENCE [LARGE SCALE GENOMIC DNA]</scope>
    <source>
        <strain evidence="4 5">HZE23-1</strain>
    </source>
</reference>
<sequence>MTIQSMKLKYLIIALFPLTLAACQSNDVQKVGDLAVSVLQQQNAANTLSAYEWHIDTGAKEHMVLSFHDENRFSITTSCNSLGGSWKISEGQLETGTLISTMKACDTNAMQQEKLAGEIFNDARIPFSLNTSDTQNPVLTLTVNGKAYVFTGKMTPEARYNGQADIIFLEISPETKACTDVAQQTCLQVREVKYNEQGLKTQVDKDWNLFYDQIEGFQHTPNERQVIRIKRFEIKNPAADQSKYAYIFDMAVEREAVKGSL</sequence>
<dbReference type="Pfam" id="PF03724">
    <property type="entry name" value="META"/>
    <property type="match status" value="1"/>
</dbReference>
<feature type="chain" id="PRO_5041917462" evidence="1">
    <location>
        <begin position="22"/>
        <end position="261"/>
    </location>
</feature>
<dbReference type="Proteomes" id="UP000503505">
    <property type="component" value="Chromosome"/>
</dbReference>
<dbReference type="InterPro" id="IPR005184">
    <property type="entry name" value="DUF306_Meta_HslJ"/>
</dbReference>
<dbReference type="Pfam" id="PF14302">
    <property type="entry name" value="DUF4377"/>
    <property type="match status" value="1"/>
</dbReference>
<organism evidence="4 5">
    <name type="scientific">Acinetobacter schindleri</name>
    <dbReference type="NCBI Taxonomy" id="108981"/>
    <lineage>
        <taxon>Bacteria</taxon>
        <taxon>Pseudomonadati</taxon>
        <taxon>Pseudomonadota</taxon>
        <taxon>Gammaproteobacteria</taxon>
        <taxon>Moraxellales</taxon>
        <taxon>Moraxellaceae</taxon>
        <taxon>Acinetobacter</taxon>
    </lineage>
</organism>